<accession>A0AAD8GJ04</accession>
<dbReference type="PANTHER" id="PTHR31641:SF2">
    <property type="entry name" value="RENAL CANCER DIFFERENTIATION GENE 1 PROTEIN"/>
    <property type="match status" value="1"/>
</dbReference>
<dbReference type="PANTHER" id="PTHR31641">
    <property type="entry name" value="RENAL CANCER DIFFERENTIATION GENE 1 PROTEIN"/>
    <property type="match status" value="1"/>
</dbReference>
<evidence type="ECO:0000313" key="2">
    <source>
        <dbReference type="Proteomes" id="UP001230051"/>
    </source>
</evidence>
<organism evidence="1 2">
    <name type="scientific">Acipenser oxyrinchus oxyrinchus</name>
    <dbReference type="NCBI Taxonomy" id="40147"/>
    <lineage>
        <taxon>Eukaryota</taxon>
        <taxon>Metazoa</taxon>
        <taxon>Chordata</taxon>
        <taxon>Craniata</taxon>
        <taxon>Vertebrata</taxon>
        <taxon>Euteleostomi</taxon>
        <taxon>Actinopterygii</taxon>
        <taxon>Chondrostei</taxon>
        <taxon>Acipenseriformes</taxon>
        <taxon>Acipenseridae</taxon>
        <taxon>Acipenser</taxon>
    </lineage>
</organism>
<keyword evidence="2" id="KW-1185">Reference proteome</keyword>
<dbReference type="EMBL" id="JAGXEW010000002">
    <property type="protein sequence ID" value="KAK1175040.1"/>
    <property type="molecule type" value="Genomic_DNA"/>
</dbReference>
<dbReference type="AlphaFoldDB" id="A0AAD8GJ04"/>
<dbReference type="Pfam" id="PF15725">
    <property type="entry name" value="RCDG1"/>
    <property type="match status" value="1"/>
</dbReference>
<proteinExistence type="predicted"/>
<comment type="caution">
    <text evidence="1">The sequence shown here is derived from an EMBL/GenBank/DDBJ whole genome shotgun (WGS) entry which is preliminary data.</text>
</comment>
<sequence>MSRNSSLASDSFLNDSDPKCLLEEIEVQIDDAAVSLTKVLEATSVVSAQVEDLAVKCSANARFLKAWRDMLKDGYKSLQPIN</sequence>
<evidence type="ECO:0000313" key="1">
    <source>
        <dbReference type="EMBL" id="KAK1175040.1"/>
    </source>
</evidence>
<protein>
    <recommendedName>
        <fullName evidence="3">Renal cancer differentiation gene 1 protein</fullName>
    </recommendedName>
</protein>
<dbReference type="Proteomes" id="UP001230051">
    <property type="component" value="Unassembled WGS sequence"/>
</dbReference>
<evidence type="ECO:0008006" key="3">
    <source>
        <dbReference type="Google" id="ProtNLM"/>
    </source>
</evidence>
<reference evidence="1" key="1">
    <citation type="submission" date="2022-02" db="EMBL/GenBank/DDBJ databases">
        <title>Atlantic sturgeon de novo genome assembly.</title>
        <authorList>
            <person name="Stock M."/>
            <person name="Klopp C."/>
            <person name="Guiguen Y."/>
            <person name="Cabau C."/>
            <person name="Parinello H."/>
            <person name="Santidrian Yebra-Pimentel E."/>
            <person name="Kuhl H."/>
            <person name="Dirks R.P."/>
            <person name="Guessner J."/>
            <person name="Wuertz S."/>
            <person name="Du K."/>
            <person name="Schartl M."/>
        </authorList>
    </citation>
    <scope>NUCLEOTIDE SEQUENCE</scope>
    <source>
        <strain evidence="1">STURGEONOMICS-FGT-2020</strain>
        <tissue evidence="1">Whole blood</tissue>
    </source>
</reference>
<gene>
    <name evidence="1" type="ORF">AOXY_G2670</name>
</gene>
<name>A0AAD8GJ04_ACIOX</name>
<dbReference type="InterPro" id="IPR031457">
    <property type="entry name" value="RCDG1"/>
</dbReference>